<dbReference type="Pfam" id="PF00324">
    <property type="entry name" value="AA_permease"/>
    <property type="match status" value="1"/>
</dbReference>
<gene>
    <name evidence="8" type="ORF">ABH38_13075</name>
</gene>
<dbReference type="PANTHER" id="PTHR42770:SF16">
    <property type="entry name" value="AMINO ACID PERMEASE"/>
    <property type="match status" value="1"/>
</dbReference>
<feature type="transmembrane region" description="Helical" evidence="6">
    <location>
        <begin position="106"/>
        <end position="129"/>
    </location>
</feature>
<evidence type="ECO:0000256" key="4">
    <source>
        <dbReference type="ARBA" id="ARBA00022989"/>
    </source>
</evidence>
<dbReference type="AlphaFoldDB" id="A0A0I9TRA1"/>
<keyword evidence="5 6" id="KW-0472">Membrane</keyword>
<feature type="transmembrane region" description="Helical" evidence="6">
    <location>
        <begin position="239"/>
        <end position="258"/>
    </location>
</feature>
<sequence length="487" mass="51000">MKRSGDLGAEGLHRGLGVWSVVLMVLAGAAPLASVGAVLPMVVRVSQNPVLPMFFIGATMILALFAIGFTRMTRFVGDAGAFYSYIQTGLGRIPGVGAAALAISSYFLLLVSISCYLGAVTATTVAHLGGPGSPWWLWTALWLVLTGVLGYRDIELSSKVLAFMLVAECVVVVVVDVALIAAGEHLGGNARLAMFDPTALSRGVPSLGLMFAFLCFVGFETTAVFRSEAFTPERTLPRATYIAVIGIGLFYAISAWALTVGVGADNLVAAATDDPANLVVGLAKTHVGPAMQDTMQLLLLPSLFACTLTFHNVSTRYVFTMGTRGLLPRAVGVVHAKHRSPARASLAITTVTAVAALLIAAARMDPVTKIYPWLSGTATLGVVVLMSLTSLAVVIFFWTQPGTGESTLVSTRIVPVIALFCLAGLAWIVVSNFVLLIGDVTASRALLAGIVATFIAGMIVAGILRTRRPHAYRALTQPIPEVSGGVV</sequence>
<feature type="transmembrane region" description="Helical" evidence="6">
    <location>
        <begin position="21"/>
        <end position="43"/>
    </location>
</feature>
<dbReference type="PIRSF" id="PIRSF006060">
    <property type="entry name" value="AA_transporter"/>
    <property type="match status" value="1"/>
</dbReference>
<evidence type="ECO:0000313" key="8">
    <source>
        <dbReference type="EMBL" id="KLO36138.1"/>
    </source>
</evidence>
<keyword evidence="4 6" id="KW-1133">Transmembrane helix</keyword>
<name>A0A0I9TRA1_9MYCO</name>
<dbReference type="OrthoDB" id="137613at2"/>
<protein>
    <recommendedName>
        <fullName evidence="7">Amino acid permease/ SLC12A domain-containing protein</fullName>
    </recommendedName>
</protein>
<dbReference type="PATRIC" id="fig|29311.18.peg.4220"/>
<feature type="transmembrane region" description="Helical" evidence="6">
    <location>
        <begin position="370"/>
        <end position="397"/>
    </location>
</feature>
<comment type="caution">
    <text evidence="8">The sequence shown here is derived from an EMBL/GenBank/DDBJ whole genome shotgun (WGS) entry which is preliminary data.</text>
</comment>
<feature type="transmembrane region" description="Helical" evidence="6">
    <location>
        <begin position="344"/>
        <end position="364"/>
    </location>
</feature>
<reference evidence="8 9" key="1">
    <citation type="submission" date="2015-05" db="EMBL/GenBank/DDBJ databases">
        <title>Genome sequence of Mycobacterium haemophilum.</title>
        <authorList>
            <person name="Greninger A.L."/>
            <person name="Cunningham G."/>
            <person name="Miller S."/>
        </authorList>
    </citation>
    <scope>NUCLEOTIDE SEQUENCE [LARGE SCALE GENOMIC DNA]</scope>
    <source>
        <strain evidence="9">UC1</strain>
    </source>
</reference>
<accession>A0A0I9TRA1</accession>
<evidence type="ECO:0000256" key="6">
    <source>
        <dbReference type="SAM" id="Phobius"/>
    </source>
</evidence>
<dbReference type="STRING" id="1202450.B586_03070"/>
<comment type="similarity">
    <text evidence="2">Belongs to the amino acid-polyamine-organocation (APC) superfamily.</text>
</comment>
<feature type="transmembrane region" description="Helical" evidence="6">
    <location>
        <begin position="135"/>
        <end position="154"/>
    </location>
</feature>
<dbReference type="EMBL" id="LDPR01000010">
    <property type="protein sequence ID" value="KLO36138.1"/>
    <property type="molecule type" value="Genomic_DNA"/>
</dbReference>
<feature type="transmembrane region" description="Helical" evidence="6">
    <location>
        <begin position="203"/>
        <end position="227"/>
    </location>
</feature>
<keyword evidence="3 6" id="KW-0812">Transmembrane</keyword>
<feature type="transmembrane region" description="Helical" evidence="6">
    <location>
        <begin position="298"/>
        <end position="319"/>
    </location>
</feature>
<dbReference type="Gene3D" id="1.20.1740.10">
    <property type="entry name" value="Amino acid/polyamine transporter I"/>
    <property type="match status" value="1"/>
</dbReference>
<dbReference type="InterPro" id="IPR050367">
    <property type="entry name" value="APC_superfamily"/>
</dbReference>
<dbReference type="GO" id="GO:0016020">
    <property type="term" value="C:membrane"/>
    <property type="evidence" value="ECO:0007669"/>
    <property type="project" value="UniProtKB-SubCell"/>
</dbReference>
<dbReference type="InterPro" id="IPR004841">
    <property type="entry name" value="AA-permease/SLC12A_dom"/>
</dbReference>
<evidence type="ECO:0000256" key="1">
    <source>
        <dbReference type="ARBA" id="ARBA00004141"/>
    </source>
</evidence>
<feature type="transmembrane region" description="Helical" evidence="6">
    <location>
        <begin position="409"/>
        <end position="430"/>
    </location>
</feature>
<dbReference type="RefSeq" id="WP_047314799.1">
    <property type="nucleotide sequence ID" value="NZ_LDPQ01000008.1"/>
</dbReference>
<evidence type="ECO:0000256" key="3">
    <source>
        <dbReference type="ARBA" id="ARBA00022692"/>
    </source>
</evidence>
<feature type="transmembrane region" description="Helical" evidence="6">
    <location>
        <begin position="49"/>
        <end position="69"/>
    </location>
</feature>
<evidence type="ECO:0000259" key="7">
    <source>
        <dbReference type="Pfam" id="PF00324"/>
    </source>
</evidence>
<evidence type="ECO:0000313" key="9">
    <source>
        <dbReference type="Proteomes" id="UP000036334"/>
    </source>
</evidence>
<organism evidence="8 9">
    <name type="scientific">Mycobacterium haemophilum</name>
    <dbReference type="NCBI Taxonomy" id="29311"/>
    <lineage>
        <taxon>Bacteria</taxon>
        <taxon>Bacillati</taxon>
        <taxon>Actinomycetota</taxon>
        <taxon>Actinomycetes</taxon>
        <taxon>Mycobacteriales</taxon>
        <taxon>Mycobacteriaceae</taxon>
        <taxon>Mycobacterium</taxon>
    </lineage>
</organism>
<feature type="transmembrane region" description="Helical" evidence="6">
    <location>
        <begin position="442"/>
        <end position="464"/>
    </location>
</feature>
<dbReference type="Proteomes" id="UP000036334">
    <property type="component" value="Unassembled WGS sequence"/>
</dbReference>
<evidence type="ECO:0000256" key="2">
    <source>
        <dbReference type="ARBA" id="ARBA00009523"/>
    </source>
</evidence>
<proteinExistence type="inferred from homology"/>
<dbReference type="PANTHER" id="PTHR42770">
    <property type="entry name" value="AMINO ACID TRANSPORTER-RELATED"/>
    <property type="match status" value="1"/>
</dbReference>
<feature type="transmembrane region" description="Helical" evidence="6">
    <location>
        <begin position="161"/>
        <end position="183"/>
    </location>
</feature>
<evidence type="ECO:0000256" key="5">
    <source>
        <dbReference type="ARBA" id="ARBA00023136"/>
    </source>
</evidence>
<dbReference type="GO" id="GO:0055085">
    <property type="term" value="P:transmembrane transport"/>
    <property type="evidence" value="ECO:0007669"/>
    <property type="project" value="InterPro"/>
</dbReference>
<comment type="subcellular location">
    <subcellularLocation>
        <location evidence="1">Membrane</location>
        <topology evidence="1">Multi-pass membrane protein</topology>
    </subcellularLocation>
</comment>
<keyword evidence="9" id="KW-1185">Reference proteome</keyword>
<feature type="domain" description="Amino acid permease/ SLC12A" evidence="7">
    <location>
        <begin position="24"/>
        <end position="462"/>
    </location>
</feature>